<proteinExistence type="predicted"/>
<dbReference type="InterPro" id="IPR011006">
    <property type="entry name" value="CheY-like_superfamily"/>
</dbReference>
<dbReference type="PANTHER" id="PTHR44591">
    <property type="entry name" value="STRESS RESPONSE REGULATOR PROTEIN 1"/>
    <property type="match status" value="1"/>
</dbReference>
<dbReference type="Proteomes" id="UP000198599">
    <property type="component" value="Unassembled WGS sequence"/>
</dbReference>
<keyword evidence="5" id="KW-1185">Reference proteome</keyword>
<dbReference type="OrthoDB" id="7326651at2"/>
<dbReference type="SUPFAM" id="SSF52172">
    <property type="entry name" value="CheY-like"/>
    <property type="match status" value="1"/>
</dbReference>
<evidence type="ECO:0000313" key="5">
    <source>
        <dbReference type="Proteomes" id="UP000198599"/>
    </source>
</evidence>
<dbReference type="Pfam" id="PF00072">
    <property type="entry name" value="Response_reg"/>
    <property type="match status" value="1"/>
</dbReference>
<dbReference type="GO" id="GO:0000160">
    <property type="term" value="P:phosphorelay signal transduction system"/>
    <property type="evidence" value="ECO:0007669"/>
    <property type="project" value="InterPro"/>
</dbReference>
<keyword evidence="1 2" id="KW-0597">Phosphoprotein</keyword>
<dbReference type="InterPro" id="IPR050595">
    <property type="entry name" value="Bact_response_regulator"/>
</dbReference>
<evidence type="ECO:0000259" key="3">
    <source>
        <dbReference type="PROSITE" id="PS50110"/>
    </source>
</evidence>
<dbReference type="InterPro" id="IPR001789">
    <property type="entry name" value="Sig_transdc_resp-reg_receiver"/>
</dbReference>
<evidence type="ECO:0000256" key="2">
    <source>
        <dbReference type="PROSITE-ProRule" id="PRU00169"/>
    </source>
</evidence>
<gene>
    <name evidence="4" type="ORF">SAMN04487859_12820</name>
</gene>
<feature type="modified residue" description="4-aspartylphosphate" evidence="2">
    <location>
        <position position="55"/>
    </location>
</feature>
<name>A0A1I5GCR4_9RHOB</name>
<organism evidence="4 5">
    <name type="scientific">Roseovarius lutimaris</name>
    <dbReference type="NCBI Taxonomy" id="1005928"/>
    <lineage>
        <taxon>Bacteria</taxon>
        <taxon>Pseudomonadati</taxon>
        <taxon>Pseudomonadota</taxon>
        <taxon>Alphaproteobacteria</taxon>
        <taxon>Rhodobacterales</taxon>
        <taxon>Roseobacteraceae</taxon>
        <taxon>Roseovarius</taxon>
    </lineage>
</organism>
<protein>
    <submittedName>
        <fullName evidence="4">Response regulator receiver domain-containing protein</fullName>
    </submittedName>
</protein>
<dbReference type="AlphaFoldDB" id="A0A1I5GCR4"/>
<accession>A0A1I5GCR4</accession>
<feature type="domain" description="Response regulatory" evidence="3">
    <location>
        <begin position="2"/>
        <end position="122"/>
    </location>
</feature>
<evidence type="ECO:0000256" key="1">
    <source>
        <dbReference type="ARBA" id="ARBA00022553"/>
    </source>
</evidence>
<dbReference type="PROSITE" id="PS50110">
    <property type="entry name" value="RESPONSE_REGULATORY"/>
    <property type="match status" value="1"/>
</dbReference>
<dbReference type="PANTHER" id="PTHR44591:SF3">
    <property type="entry name" value="RESPONSE REGULATORY DOMAIN-CONTAINING PROTEIN"/>
    <property type="match status" value="1"/>
</dbReference>
<dbReference type="STRING" id="1005928.SAMN04487859_12820"/>
<dbReference type="Gene3D" id="3.40.50.2300">
    <property type="match status" value="1"/>
</dbReference>
<sequence>MRILIVDDEPMFLDLLEGSLAERGFADVVRATSAAQALKLVDNAEEAAFDCFLLDIQMPGTDGIELCAKIRARAGCRRAPIIMLTSSDAKKTMQAAFDAGATDFLNKPLNAAEVEARIRMAFMLVDVIDSETLTFDALEALVSLETSFDEFELSSRITFSNVKSMRDYFELENKLLKMGPGNFAMSLFSIRIRDFETLTAGLARTEIMGLIHMVANIISRTTPNRGLHFAYVGYGKFICVVIVRSPVVTQLLQLRVRDKLAKCLCNYDNQQMRKATLDVKSLSNRRIMDIAGALKLFRNEIRKLGSSSDQILPAIDGEASRLFKAMQGNKKSALDPESTR</sequence>
<reference evidence="5" key="1">
    <citation type="submission" date="2016-10" db="EMBL/GenBank/DDBJ databases">
        <authorList>
            <person name="Varghese N."/>
            <person name="Submissions S."/>
        </authorList>
    </citation>
    <scope>NUCLEOTIDE SEQUENCE [LARGE SCALE GENOMIC DNA]</scope>
    <source>
        <strain evidence="5">DSM 28463</strain>
    </source>
</reference>
<dbReference type="SMART" id="SM00448">
    <property type="entry name" value="REC"/>
    <property type="match status" value="1"/>
</dbReference>
<dbReference type="EMBL" id="FOVP01000028">
    <property type="protein sequence ID" value="SFO33772.1"/>
    <property type="molecule type" value="Genomic_DNA"/>
</dbReference>
<dbReference type="RefSeq" id="WP_092842034.1">
    <property type="nucleotide sequence ID" value="NZ_FOVP01000028.1"/>
</dbReference>
<evidence type="ECO:0000313" key="4">
    <source>
        <dbReference type="EMBL" id="SFO33772.1"/>
    </source>
</evidence>